<dbReference type="Gene3D" id="1.25.40.10">
    <property type="entry name" value="Tetratricopeptide repeat domain"/>
    <property type="match status" value="3"/>
</dbReference>
<evidence type="ECO:0000256" key="3">
    <source>
        <dbReference type="PROSITE-ProRule" id="PRU00339"/>
    </source>
</evidence>
<comment type="caution">
    <text evidence="4">The sequence shown here is derived from an EMBL/GenBank/DDBJ whole genome shotgun (WGS) entry which is preliminary data.</text>
</comment>
<evidence type="ECO:0000256" key="1">
    <source>
        <dbReference type="ARBA" id="ARBA00022737"/>
    </source>
</evidence>
<evidence type="ECO:0000256" key="2">
    <source>
        <dbReference type="ARBA" id="ARBA00022803"/>
    </source>
</evidence>
<keyword evidence="2 3" id="KW-0802">TPR repeat</keyword>
<accession>A0A9N9GCW2</accession>
<gene>
    <name evidence="4" type="ORF">FCALED_LOCUS8218</name>
</gene>
<dbReference type="Pfam" id="PF13432">
    <property type="entry name" value="TPR_16"/>
    <property type="match status" value="1"/>
</dbReference>
<feature type="repeat" description="TPR" evidence="3">
    <location>
        <begin position="744"/>
        <end position="777"/>
    </location>
</feature>
<dbReference type="AlphaFoldDB" id="A0A9N9GCW2"/>
<reference evidence="4" key="1">
    <citation type="submission" date="2021-06" db="EMBL/GenBank/DDBJ databases">
        <authorList>
            <person name="Kallberg Y."/>
            <person name="Tangrot J."/>
            <person name="Rosling A."/>
        </authorList>
    </citation>
    <scope>NUCLEOTIDE SEQUENCE</scope>
    <source>
        <strain evidence="4">UK204</strain>
    </source>
</reference>
<dbReference type="Proteomes" id="UP000789570">
    <property type="component" value="Unassembled WGS sequence"/>
</dbReference>
<name>A0A9N9GCW2_9GLOM</name>
<evidence type="ECO:0000313" key="4">
    <source>
        <dbReference type="EMBL" id="CAG8593485.1"/>
    </source>
</evidence>
<dbReference type="PANTHER" id="PTHR44943:SF4">
    <property type="entry name" value="TPR REPEAT-CONTAINING PROTEIN MJ0798"/>
    <property type="match status" value="1"/>
</dbReference>
<feature type="repeat" description="TPR" evidence="3">
    <location>
        <begin position="778"/>
        <end position="811"/>
    </location>
</feature>
<dbReference type="EMBL" id="CAJVPQ010002339">
    <property type="protein sequence ID" value="CAG8593485.1"/>
    <property type="molecule type" value="Genomic_DNA"/>
</dbReference>
<dbReference type="Pfam" id="PF12895">
    <property type="entry name" value="ANAPC3"/>
    <property type="match status" value="1"/>
</dbReference>
<dbReference type="InterPro" id="IPR051685">
    <property type="entry name" value="Ycf3/AcsC/BcsC/TPR_MFPF"/>
</dbReference>
<keyword evidence="1" id="KW-0677">Repeat</keyword>
<keyword evidence="5" id="KW-1185">Reference proteome</keyword>
<protein>
    <submittedName>
        <fullName evidence="4">5003_t:CDS:1</fullName>
    </submittedName>
</protein>
<evidence type="ECO:0000313" key="5">
    <source>
        <dbReference type="Proteomes" id="UP000789570"/>
    </source>
</evidence>
<dbReference type="SMART" id="SM00028">
    <property type="entry name" value="TPR"/>
    <property type="match status" value="7"/>
</dbReference>
<dbReference type="SUPFAM" id="SSF48452">
    <property type="entry name" value="TPR-like"/>
    <property type="match status" value="2"/>
</dbReference>
<dbReference type="PROSITE" id="PS50005">
    <property type="entry name" value="TPR"/>
    <property type="match status" value="3"/>
</dbReference>
<dbReference type="OrthoDB" id="1926212at2759"/>
<sequence>MNRPEKRTHSVNYVFSSNNINYLPKPASLNTMKPEPSLNNLNISVSSKTESNHILLRLEKEGYTTPDAKAKELITRNLANHSLFDHHSKEIITRLEFHLRAWAASLEQICFSEIVLIKELRDKIYNSLAKFAEFHRKNIQVIEEGFDSLRSKFNPSNQQYDEDSERIKKHNYNIDFLLIHLRDTLHSLRDDETWYQEILRRTKELLKTVLNIAPGITSIVAPGVALPNDNCSILSMLTRIRQGLSFKYPVATYYVDWRIMLIIQHNLFIWSESDENIIGRKFGERILMEYLWIYSEREWNNFVDKTILDSQTKLDEVSNKLVKALRNTGSFLNDLAGNEPFALPDMLWFGMLDLAQNLIKKFNQPAIYGLCYYLAIKSLNKAPNSFIQFKAIEILLYLQNINESFSIVKLDFDEYAQKLYDNNNSSDSSEKFQNLLAFVKEKCHEDLIMLNNDIGNGKGTIFEQNTYFKQEQTSDPFNILDAIVNGMTCSISQEPEGHLCILITKTIYKNLYSHLISAGHVLPSIELKHSENNQHEDDCDNSEVDHILIKKTKHKELNLNSNKLRPKKQRPAYQYVIKELTEKNYESAISMCQEYVKANHKSYTMKCILAYAYRCINNYEQALSYLEDAIKLKENNPIAYFIRGEILFRQGYYENAIQVLERSKNHNKSMILLGNSYYSKAENVIYDKEDNYDNALRSYKLALQKDSKNYLCLKYCAHIYKIQGRYLEALEMLDKLLEINQLDSLILCYYGEILNYLEKYNDSISHFSRAYHIDPENTHILFNKAITHYELREYENALSELNELIQLDSSNSLAYFYKGLIYYALGNDEKTKIEVKRCISFFNSGDHLAKFLLYYLNLLFDDSFISGNILNNYLMQEYSDTKLWSFLSDYFKISDNDFIELGIINEFHKLMYKVLSYENEVFPIIILPKLCSNSKLTSCYVTWKINVEKLLTKNCYVKFIVEILDIYSDRIICHELILTHEDVSELVGLGWIEYTLPFEVNKWVQPSIDLKNKSIIMIIYIPKKEDPLQIYKFHPNVPKVFNDKYFSKKEMENLIELTDIKI</sequence>
<organism evidence="4 5">
    <name type="scientific">Funneliformis caledonium</name>
    <dbReference type="NCBI Taxonomy" id="1117310"/>
    <lineage>
        <taxon>Eukaryota</taxon>
        <taxon>Fungi</taxon>
        <taxon>Fungi incertae sedis</taxon>
        <taxon>Mucoromycota</taxon>
        <taxon>Glomeromycotina</taxon>
        <taxon>Glomeromycetes</taxon>
        <taxon>Glomerales</taxon>
        <taxon>Glomeraceae</taxon>
        <taxon>Funneliformis</taxon>
    </lineage>
</organism>
<dbReference type="PANTHER" id="PTHR44943">
    <property type="entry name" value="CELLULOSE SYNTHASE OPERON PROTEIN C"/>
    <property type="match status" value="1"/>
</dbReference>
<dbReference type="InterPro" id="IPR011990">
    <property type="entry name" value="TPR-like_helical_dom_sf"/>
</dbReference>
<dbReference type="InterPro" id="IPR019734">
    <property type="entry name" value="TPR_rpt"/>
</dbReference>
<feature type="repeat" description="TPR" evidence="3">
    <location>
        <begin position="603"/>
        <end position="636"/>
    </location>
</feature>
<proteinExistence type="predicted"/>